<gene>
    <name evidence="3" type="ORF">KFK09_011751</name>
</gene>
<feature type="repeat" description="PPR" evidence="2">
    <location>
        <begin position="490"/>
        <end position="524"/>
    </location>
</feature>
<name>A0A8T3BFX9_DENNO</name>
<proteinExistence type="predicted"/>
<evidence type="ECO:0000256" key="1">
    <source>
        <dbReference type="ARBA" id="ARBA00022737"/>
    </source>
</evidence>
<dbReference type="Pfam" id="PF01535">
    <property type="entry name" value="PPR"/>
    <property type="match status" value="4"/>
</dbReference>
<evidence type="ECO:0000313" key="3">
    <source>
        <dbReference type="EMBL" id="KAI0511127.1"/>
    </source>
</evidence>
<dbReference type="EMBL" id="JAGYWB010000009">
    <property type="protein sequence ID" value="KAI0511127.1"/>
    <property type="molecule type" value="Genomic_DNA"/>
</dbReference>
<dbReference type="InterPro" id="IPR002885">
    <property type="entry name" value="PPR_rpt"/>
</dbReference>
<dbReference type="GO" id="GO:0003723">
    <property type="term" value="F:RNA binding"/>
    <property type="evidence" value="ECO:0007669"/>
    <property type="project" value="InterPro"/>
</dbReference>
<dbReference type="SMR" id="A0A8T3BFX9"/>
<dbReference type="PANTHER" id="PTHR24015:SF548">
    <property type="entry name" value="OS08G0340900 PROTEIN"/>
    <property type="match status" value="1"/>
</dbReference>
<dbReference type="Pfam" id="PF13041">
    <property type="entry name" value="PPR_2"/>
    <property type="match status" value="2"/>
</dbReference>
<accession>A0A8T3BFX9</accession>
<dbReference type="PANTHER" id="PTHR24015">
    <property type="entry name" value="OS07G0578800 PROTEIN-RELATED"/>
    <property type="match status" value="1"/>
</dbReference>
<dbReference type="NCBIfam" id="TIGR00756">
    <property type="entry name" value="PPR"/>
    <property type="match status" value="5"/>
</dbReference>
<keyword evidence="4" id="KW-1185">Reference proteome</keyword>
<feature type="repeat" description="PPR" evidence="2">
    <location>
        <begin position="185"/>
        <end position="219"/>
    </location>
</feature>
<evidence type="ECO:0008006" key="5">
    <source>
        <dbReference type="Google" id="ProtNLM"/>
    </source>
</evidence>
<dbReference type="GO" id="GO:0009451">
    <property type="term" value="P:RNA modification"/>
    <property type="evidence" value="ECO:0007669"/>
    <property type="project" value="InterPro"/>
</dbReference>
<dbReference type="Gene3D" id="1.25.40.10">
    <property type="entry name" value="Tetratricopeptide repeat domain"/>
    <property type="match status" value="4"/>
</dbReference>
<dbReference type="InterPro" id="IPR046960">
    <property type="entry name" value="PPR_At4g14850-like_plant"/>
</dbReference>
<protein>
    <recommendedName>
        <fullName evidence="5">Pentatricopeptide repeat-containing protein</fullName>
    </recommendedName>
</protein>
<feature type="repeat" description="PPR" evidence="2">
    <location>
        <begin position="154"/>
        <end position="184"/>
    </location>
</feature>
<keyword evidence="1" id="KW-0677">Repeat</keyword>
<feature type="repeat" description="PPR" evidence="2">
    <location>
        <begin position="386"/>
        <end position="420"/>
    </location>
</feature>
<dbReference type="Proteomes" id="UP000829196">
    <property type="component" value="Unassembled WGS sequence"/>
</dbReference>
<dbReference type="AlphaFoldDB" id="A0A8T3BFX9"/>
<dbReference type="Pfam" id="PF20431">
    <property type="entry name" value="E_motif"/>
    <property type="match status" value="1"/>
</dbReference>
<dbReference type="InterPro" id="IPR011990">
    <property type="entry name" value="TPR-like_helical_dom_sf"/>
</dbReference>
<organism evidence="3 4">
    <name type="scientific">Dendrobium nobile</name>
    <name type="common">Orchid</name>
    <dbReference type="NCBI Taxonomy" id="94219"/>
    <lineage>
        <taxon>Eukaryota</taxon>
        <taxon>Viridiplantae</taxon>
        <taxon>Streptophyta</taxon>
        <taxon>Embryophyta</taxon>
        <taxon>Tracheophyta</taxon>
        <taxon>Spermatophyta</taxon>
        <taxon>Magnoliopsida</taxon>
        <taxon>Liliopsida</taxon>
        <taxon>Asparagales</taxon>
        <taxon>Orchidaceae</taxon>
        <taxon>Epidendroideae</taxon>
        <taxon>Malaxideae</taxon>
        <taxon>Dendrobiinae</taxon>
        <taxon>Dendrobium</taxon>
    </lineage>
</organism>
<feature type="repeat" description="PPR" evidence="2">
    <location>
        <begin position="83"/>
        <end position="117"/>
    </location>
</feature>
<dbReference type="InterPro" id="IPR046848">
    <property type="entry name" value="E_motif"/>
</dbReference>
<dbReference type="FunFam" id="1.25.40.10:FF:000344">
    <property type="entry name" value="Pentatricopeptide repeat-containing protein"/>
    <property type="match status" value="1"/>
</dbReference>
<evidence type="ECO:0000313" key="4">
    <source>
        <dbReference type="Proteomes" id="UP000829196"/>
    </source>
</evidence>
<evidence type="ECO:0000256" key="2">
    <source>
        <dbReference type="PROSITE-ProRule" id="PRU00708"/>
    </source>
</evidence>
<sequence length="707" mass="79257">MSLHAKHLQKAENFPPSLFSSSTITTLRGFPSANPLTARILLLPRSHSPTSPLSLLPSHHLTTQTSPLSTHCHQFRNRSDFTNVFQWNSILKARIDAGFFECALSLFSSMLAGGGRPDHFTFPLVARAVSALPGRSGLTKEIHSLGIRLGFSGDGYFCNSLIGVYGRCNDIDYARNMFDEMRERDVVSWTTMISGYIQSGDVLESFRLFHEMRTSGIEPNSVTLAVVIRAFKAEQIVDGGRQLHGFAIKRGYGGQELVQNSILTAYSKMDCFEEAEKLFNFMEERSFVSWNILMLAYFSAGDFFKVVEFFQRMMAELYPSPETLTLVISALSKCSEPRMGQQIHCYAVKCGQIDMVLQASFMDFYAQCADLASSFSLLEEVGKLNSSTPWMVMMWALVQSGQFIQAISLFQKMQNLGFEPKVDALSCLVTAYTHLGALLLGKVIHGYLVRHQLSAESEAERLETSILNMYAKCGNITCARRCFDNMVYRDIVSWSSMMESYAIHGMGLEAIKLFHQMQEAGVSPNSITFLSLLSSCSHSGLLYEGCQVFTSMTENFGIKADLSHYTCMVDLLARAGKLTEALNLIHSMDVKPDWRIWGALLASCRVHGNINIGECVAQRMFELEPDNVGYHIILSNMQAGGYQWAKAERIWKNIKEIEFKGRPGCSCIEEKGGFSFFVAADYSHQRAEDIYETLKYLGRNVQDIKCL</sequence>
<dbReference type="OrthoDB" id="185373at2759"/>
<reference evidence="3" key="1">
    <citation type="journal article" date="2022" name="Front. Genet.">
        <title>Chromosome-Scale Assembly of the Dendrobium nobile Genome Provides Insights Into the Molecular Mechanism of the Biosynthesis of the Medicinal Active Ingredient of Dendrobium.</title>
        <authorList>
            <person name="Xu Q."/>
            <person name="Niu S.-C."/>
            <person name="Li K.-L."/>
            <person name="Zheng P.-J."/>
            <person name="Zhang X.-J."/>
            <person name="Jia Y."/>
            <person name="Liu Y."/>
            <person name="Niu Y.-X."/>
            <person name="Yu L.-H."/>
            <person name="Chen D.-F."/>
            <person name="Zhang G.-Q."/>
        </authorList>
    </citation>
    <scope>NUCLEOTIDE SEQUENCE</scope>
    <source>
        <tissue evidence="3">Leaf</tissue>
    </source>
</reference>
<dbReference type="PROSITE" id="PS51375">
    <property type="entry name" value="PPR"/>
    <property type="match status" value="5"/>
</dbReference>
<comment type="caution">
    <text evidence="3">The sequence shown here is derived from an EMBL/GenBank/DDBJ whole genome shotgun (WGS) entry which is preliminary data.</text>
</comment>
<dbReference type="FunFam" id="1.25.40.10:FF:000090">
    <property type="entry name" value="Pentatricopeptide repeat-containing protein, chloroplastic"/>
    <property type="match status" value="1"/>
</dbReference>